<sequence>MLIVSFLRSACGSDSVLSITARHAKNVLPYAKRQVTTLGGSGWQGIPETWRQYRSFTKSLQLTYI</sequence>
<gene>
    <name evidence="1" type="ORF">BWI95_12375</name>
</gene>
<dbReference type="EMBL" id="CP019445">
    <property type="protein sequence ID" value="APZ05779.1"/>
    <property type="molecule type" value="Genomic_DNA"/>
</dbReference>
<evidence type="ECO:0000313" key="1">
    <source>
        <dbReference type="EMBL" id="APZ05779.1"/>
    </source>
</evidence>
<evidence type="ECO:0000313" key="2">
    <source>
        <dbReference type="Proteomes" id="UP000187148"/>
    </source>
</evidence>
<name>A0A807LER2_9ENTR</name>
<keyword evidence="2" id="KW-1185">Reference proteome</keyword>
<protein>
    <submittedName>
        <fullName evidence="1">Uncharacterized protein</fullName>
    </submittedName>
</protein>
<dbReference type="Proteomes" id="UP000187148">
    <property type="component" value="Chromosome"/>
</dbReference>
<dbReference type="KEGG" id="kco:BWI95_12375"/>
<dbReference type="AlphaFoldDB" id="A0A807LER2"/>
<reference evidence="1 2" key="1">
    <citation type="submission" date="2017-01" db="EMBL/GenBank/DDBJ databases">
        <authorList>
            <person name="Cao J.-M."/>
        </authorList>
    </citation>
    <scope>NUCLEOTIDE SEQUENCE [LARGE SCALE GENOMIC DNA]</scope>
    <source>
        <strain evidence="1 2">888-76</strain>
    </source>
</reference>
<organism evidence="1 2">
    <name type="scientific">Kosakonia cowanii JCM 10956 = DSM 18146</name>
    <dbReference type="NCBI Taxonomy" id="1300165"/>
    <lineage>
        <taxon>Bacteria</taxon>
        <taxon>Pseudomonadati</taxon>
        <taxon>Pseudomonadota</taxon>
        <taxon>Gammaproteobacteria</taxon>
        <taxon>Enterobacterales</taxon>
        <taxon>Enterobacteriaceae</taxon>
        <taxon>Kosakonia</taxon>
    </lineage>
</organism>
<proteinExistence type="predicted"/>
<accession>A0A807LER2</accession>